<dbReference type="PANTHER" id="PTHR30572:SF4">
    <property type="entry name" value="ABC TRANSPORTER PERMEASE YTRF"/>
    <property type="match status" value="1"/>
</dbReference>
<feature type="transmembrane region" description="Helical" evidence="7">
    <location>
        <begin position="21"/>
        <end position="41"/>
    </location>
</feature>
<evidence type="ECO:0000259" key="9">
    <source>
        <dbReference type="Pfam" id="PF12704"/>
    </source>
</evidence>
<dbReference type="InterPro" id="IPR050250">
    <property type="entry name" value="Macrolide_Exporter_MacB"/>
</dbReference>
<comment type="caution">
    <text evidence="10">The sequence shown here is derived from an EMBL/GenBank/DDBJ whole genome shotgun (WGS) entry which is preliminary data.</text>
</comment>
<dbReference type="InterPro" id="IPR025857">
    <property type="entry name" value="MacB_PCD"/>
</dbReference>
<evidence type="ECO:0000256" key="7">
    <source>
        <dbReference type="SAM" id="Phobius"/>
    </source>
</evidence>
<gene>
    <name evidence="10" type="ORF">ENU91_02955</name>
</gene>
<dbReference type="Pfam" id="PF12704">
    <property type="entry name" value="MacB_PCD"/>
    <property type="match status" value="1"/>
</dbReference>
<comment type="subcellular location">
    <subcellularLocation>
        <location evidence="1">Cell membrane</location>
        <topology evidence="1">Multi-pass membrane protein</topology>
    </subcellularLocation>
</comment>
<evidence type="ECO:0000256" key="6">
    <source>
        <dbReference type="ARBA" id="ARBA00038076"/>
    </source>
</evidence>
<organism evidence="10">
    <name type="scientific">Thermodesulfobacterium geofontis</name>
    <dbReference type="NCBI Taxonomy" id="1295609"/>
    <lineage>
        <taxon>Bacteria</taxon>
        <taxon>Pseudomonadati</taxon>
        <taxon>Thermodesulfobacteriota</taxon>
        <taxon>Thermodesulfobacteria</taxon>
        <taxon>Thermodesulfobacteriales</taxon>
        <taxon>Thermodesulfobacteriaceae</taxon>
        <taxon>Thermodesulfobacterium</taxon>
    </lineage>
</organism>
<keyword evidence="5 7" id="KW-0472">Membrane</keyword>
<protein>
    <submittedName>
        <fullName evidence="10">FtsX-like permease family protein</fullName>
    </submittedName>
</protein>
<feature type="transmembrane region" description="Helical" evidence="7">
    <location>
        <begin position="280"/>
        <end position="302"/>
    </location>
</feature>
<feature type="domain" description="ABC3 transporter permease C-terminal" evidence="8">
    <location>
        <begin position="284"/>
        <end position="397"/>
    </location>
</feature>
<proteinExistence type="inferred from homology"/>
<comment type="similarity">
    <text evidence="6">Belongs to the ABC-4 integral membrane protein family.</text>
</comment>
<keyword evidence="2" id="KW-1003">Cell membrane</keyword>
<evidence type="ECO:0000256" key="4">
    <source>
        <dbReference type="ARBA" id="ARBA00022989"/>
    </source>
</evidence>
<name>A0A7V4N3A9_9BACT</name>
<feature type="domain" description="MacB-like periplasmic core" evidence="9">
    <location>
        <begin position="24"/>
        <end position="243"/>
    </location>
</feature>
<evidence type="ECO:0000256" key="5">
    <source>
        <dbReference type="ARBA" id="ARBA00023136"/>
    </source>
</evidence>
<dbReference type="Pfam" id="PF02687">
    <property type="entry name" value="FtsX"/>
    <property type="match status" value="1"/>
</dbReference>
<reference evidence="10" key="1">
    <citation type="journal article" date="2020" name="mSystems">
        <title>Genome- and Community-Level Interaction Insights into Carbon Utilization and Element Cycling Functions of Hydrothermarchaeota in Hydrothermal Sediment.</title>
        <authorList>
            <person name="Zhou Z."/>
            <person name="Liu Y."/>
            <person name="Xu W."/>
            <person name="Pan J."/>
            <person name="Luo Z.H."/>
            <person name="Li M."/>
        </authorList>
    </citation>
    <scope>NUCLEOTIDE SEQUENCE [LARGE SCALE GENOMIC DNA]</scope>
    <source>
        <strain evidence="10">SpSt-711</strain>
    </source>
</reference>
<dbReference type="EMBL" id="DTEI01000057">
    <property type="protein sequence ID" value="HGU15599.1"/>
    <property type="molecule type" value="Genomic_DNA"/>
</dbReference>
<sequence length="404" mass="46034">MKNSFLQFLKDILKELFSNKVNFFFMFLALTISLIALNTIYSLGLSAKKQVLDSLASVQFGKDAMLIIAGGGRIIGLTTTRTDTLKLEDVEELEKLDFVKLASPMVRGNLEVSYKDFAEKIRVEGVFPNYTVANNWYPKIGRFINERDFKNMAKVCVLGADIPEKLNKKNILGEKIKIAGEYFEIIGILESKPSYGHFRRDERIIIPFTTAQRRVFNKDYIDAVKLLFREGIDMKLAEKKIREILRKRHNLYGIEPDDFRLITPELAISVFTKTLRTINVFLLVIALISLVISGVIIMNLMYANIEEKAPIIALRIALGANPRKIIEHYLIMSFFIASISGFTGWILSLILMEIISFFTPLKPLFSWWVFLLSFSFASFTSISFTLIPAIRASQIEPAILLKSL</sequence>
<feature type="transmembrane region" description="Helical" evidence="7">
    <location>
        <begin position="365"/>
        <end position="387"/>
    </location>
</feature>
<evidence type="ECO:0000313" key="10">
    <source>
        <dbReference type="EMBL" id="HGU15599.1"/>
    </source>
</evidence>
<evidence type="ECO:0000256" key="1">
    <source>
        <dbReference type="ARBA" id="ARBA00004651"/>
    </source>
</evidence>
<dbReference type="AlphaFoldDB" id="A0A7V4N3A9"/>
<dbReference type="GO" id="GO:0022857">
    <property type="term" value="F:transmembrane transporter activity"/>
    <property type="evidence" value="ECO:0007669"/>
    <property type="project" value="TreeGrafter"/>
</dbReference>
<keyword evidence="4 7" id="KW-1133">Transmembrane helix</keyword>
<evidence type="ECO:0000259" key="8">
    <source>
        <dbReference type="Pfam" id="PF02687"/>
    </source>
</evidence>
<accession>A0A7V4N3A9</accession>
<dbReference type="PANTHER" id="PTHR30572">
    <property type="entry name" value="MEMBRANE COMPONENT OF TRANSPORTER-RELATED"/>
    <property type="match status" value="1"/>
</dbReference>
<dbReference type="InterPro" id="IPR003838">
    <property type="entry name" value="ABC3_permease_C"/>
</dbReference>
<evidence type="ECO:0000256" key="2">
    <source>
        <dbReference type="ARBA" id="ARBA00022475"/>
    </source>
</evidence>
<keyword evidence="3 7" id="KW-0812">Transmembrane</keyword>
<dbReference type="GO" id="GO:0005886">
    <property type="term" value="C:plasma membrane"/>
    <property type="evidence" value="ECO:0007669"/>
    <property type="project" value="UniProtKB-SubCell"/>
</dbReference>
<feature type="transmembrane region" description="Helical" evidence="7">
    <location>
        <begin position="329"/>
        <end position="359"/>
    </location>
</feature>
<evidence type="ECO:0000256" key="3">
    <source>
        <dbReference type="ARBA" id="ARBA00022692"/>
    </source>
</evidence>